<reference evidence="3 4" key="1">
    <citation type="submission" date="2025-04" db="UniProtKB">
        <authorList>
            <consortium name="RefSeq"/>
        </authorList>
    </citation>
    <scope>IDENTIFICATION</scope>
</reference>
<dbReference type="GO" id="GO:2000028">
    <property type="term" value="P:regulation of photoperiodism, flowering"/>
    <property type="evidence" value="ECO:0007669"/>
    <property type="project" value="InterPro"/>
</dbReference>
<evidence type="ECO:0000256" key="1">
    <source>
        <dbReference type="SAM" id="MobiDB-lite"/>
    </source>
</evidence>
<gene>
    <name evidence="3 4" type="primary">LOC120251567</name>
</gene>
<feature type="region of interest" description="Disordered" evidence="1">
    <location>
        <begin position="98"/>
        <end position="154"/>
    </location>
</feature>
<protein>
    <submittedName>
        <fullName evidence="3 4">Protein HEADING DATE 3B-like isoform X1</fullName>
    </submittedName>
</protein>
<dbReference type="GeneID" id="120251567"/>
<dbReference type="RefSeq" id="XP_039116060.1">
    <property type="nucleotide sequence ID" value="XM_039260126.1"/>
</dbReference>
<evidence type="ECO:0000313" key="2">
    <source>
        <dbReference type="Proteomes" id="UP001515500"/>
    </source>
</evidence>
<feature type="compositionally biased region" description="Polar residues" evidence="1">
    <location>
        <begin position="112"/>
        <end position="121"/>
    </location>
</feature>
<feature type="region of interest" description="Disordered" evidence="1">
    <location>
        <begin position="537"/>
        <end position="577"/>
    </location>
</feature>
<feature type="compositionally biased region" description="Basic and acidic residues" evidence="1">
    <location>
        <begin position="209"/>
        <end position="232"/>
    </location>
</feature>
<proteinExistence type="predicted"/>
<dbReference type="PANTHER" id="PTHR34281">
    <property type="entry name" value="PROTEIN EARLY FLOWERING 3"/>
    <property type="match status" value="1"/>
</dbReference>
<dbReference type="InterPro" id="IPR039319">
    <property type="entry name" value="ELF3-like"/>
</dbReference>
<dbReference type="RefSeq" id="XP_039116061.1">
    <property type="nucleotide sequence ID" value="XM_039260127.1"/>
</dbReference>
<dbReference type="PANTHER" id="PTHR34281:SF2">
    <property type="entry name" value="PROTEIN EARLY FLOWERING 3"/>
    <property type="match status" value="1"/>
</dbReference>
<evidence type="ECO:0000313" key="4">
    <source>
        <dbReference type="RefSeq" id="XP_039116061.1"/>
    </source>
</evidence>
<feature type="compositionally biased region" description="Polar residues" evidence="1">
    <location>
        <begin position="510"/>
        <end position="521"/>
    </location>
</feature>
<feature type="compositionally biased region" description="Polar residues" evidence="1">
    <location>
        <begin position="563"/>
        <end position="577"/>
    </location>
</feature>
<dbReference type="Proteomes" id="UP001515500">
    <property type="component" value="Chromosome 20"/>
</dbReference>
<accession>A0AB40AM35</accession>
<evidence type="ECO:0000313" key="3">
    <source>
        <dbReference type="RefSeq" id="XP_039116060.1"/>
    </source>
</evidence>
<dbReference type="AlphaFoldDB" id="A0AB40AM35"/>
<feature type="compositionally biased region" description="Basic and acidic residues" evidence="1">
    <location>
        <begin position="98"/>
        <end position="110"/>
    </location>
</feature>
<name>A0AB40AM35_DIOCR</name>
<sequence length="610" mass="67419">MEVEKKEEKGGPKAHQIRNKMTLYEQLSVSSQKLNPRPGSSLSFPPHCGNACTMGPSPSSNQYCRHERSVLYPFQMSVPKIESGKYSTRERKTTLVCSEHESMEESKVLDTKSVSIKTSQNEQRRKKALSIKEQKKSAPILHAGENLAEPDLPKSIDLNEDLHMESEEQDKKPHDIDASVQNKCLNDNGCRNASSAKNESCSKTLLDNSCRRENTGNDHNQEKDNKASGERNEACDVPMVDSSSRREVHPDDIVESIGPKQFWKARSAILNQQRVFAIQVFELHRLIKVQKLIAASPNMLLEGNRCLSKPSKKVPLKSLEGNQCLTKSSQQAPSEITKQQESLSKTQAVTTRQEDDLQKPNQNIEAPPSYSSRQDGLHREGLHREVSVQHPESSPSVACAQRLSSWCFPPPGNQWLVPVISPLEGLVYKPCAGPYLPNNGFMPPVYQGCAPLNTAYGIIATYQRPNISVPPSVLPFSANYYPASYPMPVMNQAAVASATEQVSPMDGSRPTGQTEQSSCKKSNPKVVAFSGRLRKFQASKDGRAASSPCEKGQPVVLAAEGSVQPSQGSKNQTQTRTRVIKAVPQNAKSEPELATKIFQSIQEERQPHDT</sequence>
<feature type="region of interest" description="Disordered" evidence="1">
    <location>
        <begin position="500"/>
        <end position="524"/>
    </location>
</feature>
<feature type="compositionally biased region" description="Polar residues" evidence="1">
    <location>
        <begin position="359"/>
        <end position="374"/>
    </location>
</feature>
<organism evidence="2 4">
    <name type="scientific">Dioscorea cayennensis subsp. rotundata</name>
    <name type="common">White Guinea yam</name>
    <name type="synonym">Dioscorea rotundata</name>
    <dbReference type="NCBI Taxonomy" id="55577"/>
    <lineage>
        <taxon>Eukaryota</taxon>
        <taxon>Viridiplantae</taxon>
        <taxon>Streptophyta</taxon>
        <taxon>Embryophyta</taxon>
        <taxon>Tracheophyta</taxon>
        <taxon>Spermatophyta</taxon>
        <taxon>Magnoliopsida</taxon>
        <taxon>Liliopsida</taxon>
        <taxon>Dioscoreales</taxon>
        <taxon>Dioscoreaceae</taxon>
        <taxon>Dioscorea</taxon>
    </lineage>
</organism>
<feature type="region of interest" description="Disordered" evidence="1">
    <location>
        <begin position="325"/>
        <end position="377"/>
    </location>
</feature>
<keyword evidence="2" id="KW-1185">Reference proteome</keyword>
<feature type="region of interest" description="Disordered" evidence="1">
    <location>
        <begin position="208"/>
        <end position="232"/>
    </location>
</feature>
<feature type="compositionally biased region" description="Polar residues" evidence="1">
    <location>
        <begin position="325"/>
        <end position="351"/>
    </location>
</feature>